<sequence>MAPGSGFCLSICYLWNRSYSRSPVHQFPPMPSSTVRLSPTTTSFLPHDATPSTKLVTPRLDSLTGERLLAGTNRLSRLRT</sequence>
<dbReference type="AlphaFoldDB" id="A0A4V3SHH5"/>
<organism evidence="1 2">
    <name type="scientific">Ascodesmis nigricans</name>
    <dbReference type="NCBI Taxonomy" id="341454"/>
    <lineage>
        <taxon>Eukaryota</taxon>
        <taxon>Fungi</taxon>
        <taxon>Dikarya</taxon>
        <taxon>Ascomycota</taxon>
        <taxon>Pezizomycotina</taxon>
        <taxon>Pezizomycetes</taxon>
        <taxon>Pezizales</taxon>
        <taxon>Ascodesmidaceae</taxon>
        <taxon>Ascodesmis</taxon>
    </lineage>
</organism>
<dbReference type="Proteomes" id="UP000298138">
    <property type="component" value="Unassembled WGS sequence"/>
</dbReference>
<proteinExistence type="predicted"/>
<name>A0A4V3SHH5_9PEZI</name>
<keyword evidence="2" id="KW-1185">Reference proteome</keyword>
<gene>
    <name evidence="1" type="ORF">EX30DRAFT_345042</name>
</gene>
<evidence type="ECO:0000313" key="1">
    <source>
        <dbReference type="EMBL" id="TGZ76244.1"/>
    </source>
</evidence>
<protein>
    <submittedName>
        <fullName evidence="1">Uncharacterized protein</fullName>
    </submittedName>
</protein>
<dbReference type="EMBL" id="ML220192">
    <property type="protein sequence ID" value="TGZ76244.1"/>
    <property type="molecule type" value="Genomic_DNA"/>
</dbReference>
<reference evidence="1 2" key="1">
    <citation type="submission" date="2019-04" db="EMBL/GenBank/DDBJ databases">
        <title>Comparative genomics and transcriptomics to analyze fruiting body development in filamentous ascomycetes.</title>
        <authorList>
            <consortium name="DOE Joint Genome Institute"/>
            <person name="Lutkenhaus R."/>
            <person name="Traeger S."/>
            <person name="Breuer J."/>
            <person name="Kuo A."/>
            <person name="Lipzen A."/>
            <person name="Pangilinan J."/>
            <person name="Dilworth D."/>
            <person name="Sandor L."/>
            <person name="Poggeler S."/>
            <person name="Barry K."/>
            <person name="Grigoriev I.V."/>
            <person name="Nowrousian M."/>
        </authorList>
    </citation>
    <scope>NUCLEOTIDE SEQUENCE [LARGE SCALE GENOMIC DNA]</scope>
    <source>
        <strain evidence="1 2">CBS 389.68</strain>
    </source>
</reference>
<evidence type="ECO:0000313" key="2">
    <source>
        <dbReference type="Proteomes" id="UP000298138"/>
    </source>
</evidence>
<dbReference type="InParanoid" id="A0A4V3SHH5"/>
<accession>A0A4V3SHH5</accession>